<evidence type="ECO:0000313" key="4">
    <source>
        <dbReference type="EMBL" id="VDP14676.1"/>
    </source>
</evidence>
<dbReference type="AlphaFoldDB" id="A0A183GB48"/>
<dbReference type="GO" id="GO:0043153">
    <property type="term" value="P:entrainment of circadian clock by photoperiod"/>
    <property type="evidence" value="ECO:0007669"/>
    <property type="project" value="TreeGrafter"/>
</dbReference>
<dbReference type="GO" id="GO:0000122">
    <property type="term" value="P:negative regulation of transcription by RNA polymerase II"/>
    <property type="evidence" value="ECO:0007669"/>
    <property type="project" value="TreeGrafter"/>
</dbReference>
<dbReference type="EMBL" id="UZAH01031264">
    <property type="protein sequence ID" value="VDP14676.1"/>
    <property type="molecule type" value="Genomic_DNA"/>
</dbReference>
<keyword evidence="2" id="KW-0539">Nucleus</keyword>
<keyword evidence="5" id="KW-1185">Reference proteome</keyword>
<evidence type="ECO:0000256" key="3">
    <source>
        <dbReference type="SAM" id="MobiDB-lite"/>
    </source>
</evidence>
<reference evidence="4 5" key="1">
    <citation type="submission" date="2018-11" db="EMBL/GenBank/DDBJ databases">
        <authorList>
            <consortium name="Pathogen Informatics"/>
        </authorList>
    </citation>
    <scope>NUCLEOTIDE SEQUENCE [LARGE SCALE GENOMIC DNA]</scope>
</reference>
<dbReference type="Pfam" id="PF14598">
    <property type="entry name" value="PAS_11"/>
    <property type="match status" value="1"/>
</dbReference>
<dbReference type="WBParaSite" id="HPBE_0001929501-mRNA-1">
    <property type="protein sequence ID" value="HPBE_0001929501-mRNA-1"/>
    <property type="gene ID" value="HPBE_0001929501"/>
</dbReference>
<evidence type="ECO:0000256" key="2">
    <source>
        <dbReference type="ARBA" id="ARBA00023242"/>
    </source>
</evidence>
<name>A0A183GB48_HELPZ</name>
<feature type="region of interest" description="Disordered" evidence="3">
    <location>
        <begin position="32"/>
        <end position="58"/>
    </location>
</feature>
<dbReference type="GO" id="GO:0032922">
    <property type="term" value="P:circadian regulation of gene expression"/>
    <property type="evidence" value="ECO:0007669"/>
    <property type="project" value="TreeGrafter"/>
</dbReference>
<dbReference type="SUPFAM" id="SSF55785">
    <property type="entry name" value="PYP-like sensor domain (PAS domain)"/>
    <property type="match status" value="1"/>
</dbReference>
<dbReference type="GO" id="GO:0001222">
    <property type="term" value="F:transcription corepressor binding"/>
    <property type="evidence" value="ECO:0007669"/>
    <property type="project" value="TreeGrafter"/>
</dbReference>
<dbReference type="GO" id="GO:0005737">
    <property type="term" value="C:cytoplasm"/>
    <property type="evidence" value="ECO:0007669"/>
    <property type="project" value="TreeGrafter"/>
</dbReference>
<dbReference type="InterPro" id="IPR035965">
    <property type="entry name" value="PAS-like_dom_sf"/>
</dbReference>
<dbReference type="Proteomes" id="UP000050761">
    <property type="component" value="Unassembled WGS sequence"/>
</dbReference>
<gene>
    <name evidence="4" type="ORF">HPBE_LOCUS19294</name>
</gene>
<dbReference type="InterPro" id="IPR000014">
    <property type="entry name" value="PAS"/>
</dbReference>
<proteinExistence type="predicted"/>
<dbReference type="GO" id="GO:0000976">
    <property type="term" value="F:transcription cis-regulatory region binding"/>
    <property type="evidence" value="ECO:0007669"/>
    <property type="project" value="TreeGrafter"/>
</dbReference>
<protein>
    <submittedName>
        <fullName evidence="6">PAS domain-containing protein</fullName>
    </submittedName>
</protein>
<evidence type="ECO:0000313" key="5">
    <source>
        <dbReference type="Proteomes" id="UP000050761"/>
    </source>
</evidence>
<dbReference type="PANTHER" id="PTHR11269:SF16">
    <property type="entry name" value="PERIOD CIRCADIAN PROTEIN"/>
    <property type="match status" value="1"/>
</dbReference>
<dbReference type="OrthoDB" id="7788983at2759"/>
<comment type="subcellular location">
    <subcellularLocation>
        <location evidence="1">Nucleus</location>
    </subcellularLocation>
</comment>
<reference evidence="6" key="2">
    <citation type="submission" date="2019-09" db="UniProtKB">
        <authorList>
            <consortium name="WormBaseParasite"/>
        </authorList>
    </citation>
    <scope>IDENTIFICATION</scope>
</reference>
<evidence type="ECO:0000313" key="6">
    <source>
        <dbReference type="WBParaSite" id="HPBE_0001929501-mRNA-1"/>
    </source>
</evidence>
<organism evidence="5 6">
    <name type="scientific">Heligmosomoides polygyrus</name>
    <name type="common">Parasitic roundworm</name>
    <dbReference type="NCBI Taxonomy" id="6339"/>
    <lineage>
        <taxon>Eukaryota</taxon>
        <taxon>Metazoa</taxon>
        <taxon>Ecdysozoa</taxon>
        <taxon>Nematoda</taxon>
        <taxon>Chromadorea</taxon>
        <taxon>Rhabditida</taxon>
        <taxon>Rhabditina</taxon>
        <taxon>Rhabditomorpha</taxon>
        <taxon>Strongyloidea</taxon>
        <taxon>Heligmosomidae</taxon>
        <taxon>Heligmosomoides</taxon>
    </lineage>
</organism>
<dbReference type="PANTHER" id="PTHR11269">
    <property type="entry name" value="PERIOD CIRCADIAN PROTEIN"/>
    <property type="match status" value="1"/>
</dbReference>
<dbReference type="Gene3D" id="3.30.450.20">
    <property type="entry name" value="PAS domain"/>
    <property type="match status" value="1"/>
</dbReference>
<dbReference type="CDD" id="cd00130">
    <property type="entry name" value="PAS"/>
    <property type="match status" value="1"/>
</dbReference>
<dbReference type="InterPro" id="IPR050760">
    <property type="entry name" value="Period_circadian_regulator"/>
</dbReference>
<dbReference type="GO" id="GO:0005634">
    <property type="term" value="C:nucleus"/>
    <property type="evidence" value="ECO:0007669"/>
    <property type="project" value="UniProtKB-SubCell"/>
</dbReference>
<accession>A0A3P8F4L0</accession>
<evidence type="ECO:0000256" key="1">
    <source>
        <dbReference type="ARBA" id="ARBA00004123"/>
    </source>
</evidence>
<accession>A0A183GB48</accession>
<sequence>MTSAAPDQPTHQAESTATQYLGNTIQLARRTSRVDGYSLSPPHTWSESTEQEEDTTESRHLFTVVVTLPEGDILDSRIISDSVSAEALQRGRRFFSCLQGKGQSILLSAAATSVRQRIFARIDCGTTKHACELLCEFESKRARITALALRAAYGPSTPFHSLTFTTKHASSCALTHIDYTSIPYLGHLPTDLIGRSILAFVYAPDVHVIRQAHVDLHNSRGRVVKSVAPLRFVAYNGALLRAETEWSAYVNPWTRKIDMVVARHRILDAPIGGVICLSSSAPLSRNQ</sequence>